<dbReference type="Proteomes" id="UP000093523">
    <property type="component" value="Unassembled WGS sequence"/>
</dbReference>
<dbReference type="AlphaFoldDB" id="A0A1B9NZN0"/>
<dbReference type="RefSeq" id="WP_065610100.1">
    <property type="nucleotide sequence ID" value="NZ_CAWMPN010000008.1"/>
</dbReference>
<gene>
    <name evidence="1" type="ORF">A6E04_06760</name>
</gene>
<dbReference type="EMBL" id="MAJU01000008">
    <property type="protein sequence ID" value="OCH21563.1"/>
    <property type="molecule type" value="Genomic_DNA"/>
</dbReference>
<dbReference type="OrthoDB" id="2786695at2"/>
<protein>
    <recommendedName>
        <fullName evidence="3">CD-NTase associated protein 4-like DNA endonuclease domain-containing protein</fullName>
    </recommendedName>
</protein>
<accession>A0A1B9NZN0</accession>
<comment type="caution">
    <text evidence="1">The sequence shown here is derived from an EMBL/GenBank/DDBJ whole genome shotgun (WGS) entry which is preliminary data.</text>
</comment>
<name>A0A1B9NZN0_ALILO</name>
<organism evidence="1 2">
    <name type="scientific">Aliivibrio logei</name>
    <name type="common">Vibrio logei</name>
    <dbReference type="NCBI Taxonomy" id="688"/>
    <lineage>
        <taxon>Bacteria</taxon>
        <taxon>Pseudomonadati</taxon>
        <taxon>Pseudomonadota</taxon>
        <taxon>Gammaproteobacteria</taxon>
        <taxon>Vibrionales</taxon>
        <taxon>Vibrionaceae</taxon>
        <taxon>Aliivibrio</taxon>
    </lineage>
</organism>
<evidence type="ECO:0008006" key="3">
    <source>
        <dbReference type="Google" id="ProtNLM"/>
    </source>
</evidence>
<reference evidence="1 2" key="1">
    <citation type="submission" date="2016-06" db="EMBL/GenBank/DDBJ databases">
        <authorList>
            <person name="Kjaerup R.B."/>
            <person name="Dalgaard T.S."/>
            <person name="Juul-Madsen H.R."/>
        </authorList>
    </citation>
    <scope>NUCLEOTIDE SEQUENCE [LARGE SCALE GENOMIC DNA]</scope>
    <source>
        <strain evidence="1 2">1S159</strain>
    </source>
</reference>
<evidence type="ECO:0000313" key="1">
    <source>
        <dbReference type="EMBL" id="OCH21563.1"/>
    </source>
</evidence>
<sequence length="406" mass="47088">MVSTECYSDATAADKSSIGFDYQYYFFLWKVLCLQPGQSAGLECKDDVHTDLDNDIQVLYQLKHTIKKSKVTTEPVNLTTMDDDLWKTLSNWAKLIKNPISGRGLPYEQLEFINKTLFVLASNKSETKKNEVALLINKTINGEVGAPDLKSFIQAISDKSTSKSITKYSAEILSLSEDVLYQFIKKISFELGEEYIISKCHNAIKAKMINDKDLRNAFKLIDSSIREDNFFSVKGNNKIIISFDDFHKKYRKHFQFFQNSSLKIYHFDEALPDELQQLTFIKQLMEIGDIPDDDLGIMVDYTSKMLKAKSNINTWQADGDITDFEFENLRGNTILMWENKWKRKYRKSFDELSHNDLALDIIDDMRENPISFDILPNDLSISNGYLYHLSDIPCLGWRKDWDKYKK</sequence>
<proteinExistence type="predicted"/>
<evidence type="ECO:0000313" key="2">
    <source>
        <dbReference type="Proteomes" id="UP000093523"/>
    </source>
</evidence>
<dbReference type="STRING" id="688.A6E04_06760"/>